<dbReference type="Proteomes" id="UP001287356">
    <property type="component" value="Unassembled WGS sequence"/>
</dbReference>
<accession>A0AAE0KGW2</accession>
<protein>
    <submittedName>
        <fullName evidence="1">Uncharacterized protein</fullName>
    </submittedName>
</protein>
<proteinExistence type="predicted"/>
<dbReference type="PANTHER" id="PTHR33112">
    <property type="entry name" value="DOMAIN PROTEIN, PUTATIVE-RELATED"/>
    <property type="match status" value="1"/>
</dbReference>
<evidence type="ECO:0000313" key="1">
    <source>
        <dbReference type="EMBL" id="KAK3375751.1"/>
    </source>
</evidence>
<evidence type="ECO:0000313" key="2">
    <source>
        <dbReference type="Proteomes" id="UP001287356"/>
    </source>
</evidence>
<reference evidence="1" key="2">
    <citation type="submission" date="2023-06" db="EMBL/GenBank/DDBJ databases">
        <authorList>
            <consortium name="Lawrence Berkeley National Laboratory"/>
            <person name="Haridas S."/>
            <person name="Hensen N."/>
            <person name="Bonometti L."/>
            <person name="Westerberg I."/>
            <person name="Brannstrom I.O."/>
            <person name="Guillou S."/>
            <person name="Cros-Aarteil S."/>
            <person name="Calhoun S."/>
            <person name="Kuo A."/>
            <person name="Mondo S."/>
            <person name="Pangilinan J."/>
            <person name="Riley R."/>
            <person name="Labutti K."/>
            <person name="Andreopoulos B."/>
            <person name="Lipzen A."/>
            <person name="Chen C."/>
            <person name="Yanf M."/>
            <person name="Daum C."/>
            <person name="Ng V."/>
            <person name="Clum A."/>
            <person name="Steindorff A."/>
            <person name="Ohm R."/>
            <person name="Martin F."/>
            <person name="Silar P."/>
            <person name="Natvig D."/>
            <person name="Lalanne C."/>
            <person name="Gautier V."/>
            <person name="Ament-Velasquez S.L."/>
            <person name="Kruys A."/>
            <person name="Hutchinson M.I."/>
            <person name="Powell A.J."/>
            <person name="Barry K."/>
            <person name="Miller A.N."/>
            <person name="Grigoriev I.V."/>
            <person name="Debuchy R."/>
            <person name="Gladieux P."/>
            <person name="Thoren M.H."/>
            <person name="Johannesson H."/>
        </authorList>
    </citation>
    <scope>NUCLEOTIDE SEQUENCE</scope>
    <source>
        <strain evidence="1">CBS 958.72</strain>
    </source>
</reference>
<dbReference type="EMBL" id="JAULSN010000003">
    <property type="protein sequence ID" value="KAK3375751.1"/>
    <property type="molecule type" value="Genomic_DNA"/>
</dbReference>
<reference evidence="1" key="1">
    <citation type="journal article" date="2023" name="Mol. Phylogenet. Evol.">
        <title>Genome-scale phylogeny and comparative genomics of the fungal order Sordariales.</title>
        <authorList>
            <person name="Hensen N."/>
            <person name="Bonometti L."/>
            <person name="Westerberg I."/>
            <person name="Brannstrom I.O."/>
            <person name="Guillou S."/>
            <person name="Cros-Aarteil S."/>
            <person name="Calhoun S."/>
            <person name="Haridas S."/>
            <person name="Kuo A."/>
            <person name="Mondo S."/>
            <person name="Pangilinan J."/>
            <person name="Riley R."/>
            <person name="LaButti K."/>
            <person name="Andreopoulos B."/>
            <person name="Lipzen A."/>
            <person name="Chen C."/>
            <person name="Yan M."/>
            <person name="Daum C."/>
            <person name="Ng V."/>
            <person name="Clum A."/>
            <person name="Steindorff A."/>
            <person name="Ohm R.A."/>
            <person name="Martin F."/>
            <person name="Silar P."/>
            <person name="Natvig D.O."/>
            <person name="Lalanne C."/>
            <person name="Gautier V."/>
            <person name="Ament-Velasquez S.L."/>
            <person name="Kruys A."/>
            <person name="Hutchinson M.I."/>
            <person name="Powell A.J."/>
            <person name="Barry K."/>
            <person name="Miller A.N."/>
            <person name="Grigoriev I.V."/>
            <person name="Debuchy R."/>
            <person name="Gladieux P."/>
            <person name="Hiltunen Thoren M."/>
            <person name="Johannesson H."/>
        </authorList>
    </citation>
    <scope>NUCLEOTIDE SEQUENCE</scope>
    <source>
        <strain evidence="1">CBS 958.72</strain>
    </source>
</reference>
<sequence length="233" mass="26199">MGGICSHTVVTVAPTSAETVTEGFLHRRMQHFHCSFPWRRNDTSCSVFFRHPIAKNHSEIFEKAYAKRQLTYDMNRLPAIGAIAKYFQASLNDEYLAGLWKVHTPRLECRYDQALFTPKSATPSTGITALGPSWSWAGVDSITGLRWPLINAHPDFTARVVSTEILDKPSGEFGHVGAGKLVLNARYENIHLRLDGKRAPVRITDPAPGLRKDPLEIGQDWTGRIKKLRICLY</sequence>
<dbReference type="PANTHER" id="PTHR33112:SF16">
    <property type="entry name" value="HETEROKARYON INCOMPATIBILITY DOMAIN-CONTAINING PROTEIN"/>
    <property type="match status" value="1"/>
</dbReference>
<name>A0AAE0KGW2_9PEZI</name>
<gene>
    <name evidence="1" type="ORF">B0T24DRAFT_591455</name>
</gene>
<organism evidence="1 2">
    <name type="scientific">Lasiosphaeria ovina</name>
    <dbReference type="NCBI Taxonomy" id="92902"/>
    <lineage>
        <taxon>Eukaryota</taxon>
        <taxon>Fungi</taxon>
        <taxon>Dikarya</taxon>
        <taxon>Ascomycota</taxon>
        <taxon>Pezizomycotina</taxon>
        <taxon>Sordariomycetes</taxon>
        <taxon>Sordariomycetidae</taxon>
        <taxon>Sordariales</taxon>
        <taxon>Lasiosphaeriaceae</taxon>
        <taxon>Lasiosphaeria</taxon>
    </lineage>
</organism>
<dbReference type="AlphaFoldDB" id="A0AAE0KGW2"/>
<keyword evidence="2" id="KW-1185">Reference proteome</keyword>
<comment type="caution">
    <text evidence="1">The sequence shown here is derived from an EMBL/GenBank/DDBJ whole genome shotgun (WGS) entry which is preliminary data.</text>
</comment>